<dbReference type="NCBIfam" id="TIGR00222">
    <property type="entry name" value="panB"/>
    <property type="match status" value="1"/>
</dbReference>
<feature type="binding site" evidence="5">
    <location>
        <position position="98"/>
    </location>
    <ligand>
        <name>Mg(2+)</name>
        <dbReference type="ChEBI" id="CHEBI:18420"/>
    </ligand>
</feature>
<organism evidence="6 7">
    <name type="scientific">Yanshouia hominis</name>
    <dbReference type="NCBI Taxonomy" id="2763673"/>
    <lineage>
        <taxon>Bacteria</taxon>
        <taxon>Bacillati</taxon>
        <taxon>Bacillota</taxon>
        <taxon>Clostridia</taxon>
        <taxon>Eubacteriales</taxon>
        <taxon>Oscillospiraceae</taxon>
        <taxon>Yanshouia</taxon>
    </lineage>
</organism>
<evidence type="ECO:0000256" key="3">
    <source>
        <dbReference type="ARBA" id="ARBA00022655"/>
    </source>
</evidence>
<dbReference type="EMBL" id="JACRTB010000020">
    <property type="protein sequence ID" value="MBC8577067.1"/>
    <property type="molecule type" value="Genomic_DNA"/>
</dbReference>
<dbReference type="RefSeq" id="WP_262400537.1">
    <property type="nucleotide sequence ID" value="NZ_JACRTB010000020.1"/>
</dbReference>
<comment type="subunit">
    <text evidence="2 5">Homodecamer; pentamer of dimers.</text>
</comment>
<feature type="binding site" evidence="5">
    <location>
        <position position="59"/>
    </location>
    <ligand>
        <name>Mg(2+)</name>
        <dbReference type="ChEBI" id="CHEBI:18420"/>
    </ligand>
</feature>
<keyword evidence="3 5" id="KW-0566">Pantothenate biosynthesis</keyword>
<evidence type="ECO:0000256" key="4">
    <source>
        <dbReference type="ARBA" id="ARBA00022679"/>
    </source>
</evidence>
<proteinExistence type="inferred from homology"/>
<comment type="cofactor">
    <cofactor evidence="5">
        <name>Mg(2+)</name>
        <dbReference type="ChEBI" id="CHEBI:18420"/>
    </cofactor>
    <text evidence="5">Binds 1 Mg(2+) ion per subunit.</text>
</comment>
<keyword evidence="4 5" id="KW-0808">Transferase</keyword>
<gene>
    <name evidence="5 6" type="primary">panB</name>
    <name evidence="6" type="ORF">H8717_11695</name>
</gene>
<dbReference type="PANTHER" id="PTHR20881:SF0">
    <property type="entry name" value="3-METHYL-2-OXOBUTANOATE HYDROXYMETHYLTRANSFERASE"/>
    <property type="match status" value="1"/>
</dbReference>
<reference evidence="6 7" key="1">
    <citation type="submission" date="2020-08" db="EMBL/GenBank/DDBJ databases">
        <title>Genome public.</title>
        <authorList>
            <person name="Liu C."/>
            <person name="Sun Q."/>
        </authorList>
    </citation>
    <scope>NUCLEOTIDE SEQUENCE [LARGE SCALE GENOMIC DNA]</scope>
    <source>
        <strain evidence="6 7">BX1</strain>
    </source>
</reference>
<comment type="caution">
    <text evidence="6">The sequence shown here is derived from an EMBL/GenBank/DDBJ whole genome shotgun (WGS) entry which is preliminary data.</text>
</comment>
<dbReference type="Proteomes" id="UP000658131">
    <property type="component" value="Unassembled WGS sequence"/>
</dbReference>
<keyword evidence="5" id="KW-0479">Metal-binding</keyword>
<comment type="similarity">
    <text evidence="1 5">Belongs to the PanB family.</text>
</comment>
<evidence type="ECO:0000313" key="7">
    <source>
        <dbReference type="Proteomes" id="UP000658131"/>
    </source>
</evidence>
<keyword evidence="5" id="KW-0460">Magnesium</keyword>
<dbReference type="PANTHER" id="PTHR20881">
    <property type="entry name" value="3-METHYL-2-OXOBUTANOATE HYDROXYMETHYLTRANSFERASE"/>
    <property type="match status" value="1"/>
</dbReference>
<feature type="binding site" evidence="5">
    <location>
        <position position="128"/>
    </location>
    <ligand>
        <name>3-methyl-2-oxobutanoate</name>
        <dbReference type="ChEBI" id="CHEBI:11851"/>
    </ligand>
</feature>
<comment type="pathway">
    <text evidence="5">Cofactor biosynthesis; (R)-pantothenate biosynthesis; (R)-pantoate from 3-methyl-2-oxobutanoate: step 1/2.</text>
</comment>
<dbReference type="InterPro" id="IPR015813">
    <property type="entry name" value="Pyrv/PenolPyrv_kinase-like_dom"/>
</dbReference>
<feature type="binding site" evidence="5">
    <location>
        <begin position="59"/>
        <end position="60"/>
    </location>
    <ligand>
        <name>3-methyl-2-oxobutanoate</name>
        <dbReference type="ChEBI" id="CHEBI:11851"/>
    </ligand>
</feature>
<dbReference type="SUPFAM" id="SSF51621">
    <property type="entry name" value="Phosphoenolpyruvate/pyruvate domain"/>
    <property type="match status" value="1"/>
</dbReference>
<dbReference type="CDD" id="cd06557">
    <property type="entry name" value="KPHMT-like"/>
    <property type="match status" value="1"/>
</dbReference>
<dbReference type="GO" id="GO:0003864">
    <property type="term" value="F:3-methyl-2-oxobutanoate hydroxymethyltransferase activity"/>
    <property type="evidence" value="ECO:0007669"/>
    <property type="project" value="UniProtKB-EC"/>
</dbReference>
<dbReference type="Pfam" id="PF02548">
    <property type="entry name" value="Pantoate_transf"/>
    <property type="match status" value="1"/>
</dbReference>
<comment type="subcellular location">
    <subcellularLocation>
        <location evidence="5">Cytoplasm</location>
    </subcellularLocation>
</comment>
<protein>
    <recommendedName>
        <fullName evidence="5">3-methyl-2-oxobutanoate hydroxymethyltransferase</fullName>
        <ecNumber evidence="5">2.1.2.11</ecNumber>
    </recommendedName>
    <alternativeName>
        <fullName evidence="5">Ketopantoate hydroxymethyltransferase</fullName>
        <shortName evidence="5">KPHMT</shortName>
    </alternativeName>
</protein>
<comment type="catalytic activity">
    <reaction evidence="5">
        <text>(6R)-5,10-methylene-5,6,7,8-tetrahydrofolate + 3-methyl-2-oxobutanoate + H2O = 2-dehydropantoate + (6S)-5,6,7,8-tetrahydrofolate</text>
        <dbReference type="Rhea" id="RHEA:11824"/>
        <dbReference type="ChEBI" id="CHEBI:11561"/>
        <dbReference type="ChEBI" id="CHEBI:11851"/>
        <dbReference type="ChEBI" id="CHEBI:15377"/>
        <dbReference type="ChEBI" id="CHEBI:15636"/>
        <dbReference type="ChEBI" id="CHEBI:57453"/>
        <dbReference type="EC" id="2.1.2.11"/>
    </reaction>
</comment>
<accession>A0ABR7NKY2</accession>
<evidence type="ECO:0000256" key="5">
    <source>
        <dbReference type="HAMAP-Rule" id="MF_00156"/>
    </source>
</evidence>
<keyword evidence="7" id="KW-1185">Reference proteome</keyword>
<dbReference type="PIRSF" id="PIRSF000388">
    <property type="entry name" value="Pantoate_hydroxy_MeTrfase"/>
    <property type="match status" value="1"/>
</dbReference>
<evidence type="ECO:0000256" key="1">
    <source>
        <dbReference type="ARBA" id="ARBA00008676"/>
    </source>
</evidence>
<feature type="binding site" evidence="5">
    <location>
        <position position="130"/>
    </location>
    <ligand>
        <name>Mg(2+)</name>
        <dbReference type="ChEBI" id="CHEBI:18420"/>
    </ligand>
</feature>
<name>A0ABR7NKY2_9FIRM</name>
<feature type="active site" description="Proton acceptor" evidence="5">
    <location>
        <position position="197"/>
    </location>
</feature>
<dbReference type="NCBIfam" id="NF001452">
    <property type="entry name" value="PRK00311.1"/>
    <property type="match status" value="1"/>
</dbReference>
<comment type="function">
    <text evidence="5">Catalyzes the reversible reaction in which hydroxymethyl group from 5,10-methylenetetrahydrofolate is transferred onto alpha-ketoisovalerate to form ketopantoate.</text>
</comment>
<dbReference type="InterPro" id="IPR040442">
    <property type="entry name" value="Pyrv_kinase-like_dom_sf"/>
</dbReference>
<dbReference type="InterPro" id="IPR003700">
    <property type="entry name" value="Pantoate_hydroxy_MeTrfase"/>
</dbReference>
<dbReference type="Gene3D" id="3.20.20.60">
    <property type="entry name" value="Phosphoenolpyruvate-binding domains"/>
    <property type="match status" value="1"/>
</dbReference>
<feature type="binding site" evidence="5">
    <location>
        <position position="98"/>
    </location>
    <ligand>
        <name>3-methyl-2-oxobutanoate</name>
        <dbReference type="ChEBI" id="CHEBI:11851"/>
    </ligand>
</feature>
<dbReference type="EC" id="2.1.2.11" evidence="5"/>
<dbReference type="HAMAP" id="MF_00156">
    <property type="entry name" value="PanB"/>
    <property type="match status" value="1"/>
</dbReference>
<keyword evidence="5" id="KW-0963">Cytoplasm</keyword>
<evidence type="ECO:0000256" key="2">
    <source>
        <dbReference type="ARBA" id="ARBA00011424"/>
    </source>
</evidence>
<evidence type="ECO:0000313" key="6">
    <source>
        <dbReference type="EMBL" id="MBC8577067.1"/>
    </source>
</evidence>
<sequence>MGYLTTDEKTAAEPRKKVTLATIHEKKEKGEKLARTALYDYPMAVLADEAGIEIINMGDSIATVMLGGNSTIKATLDVMIEHAKAVRLGAPHCFIMGDMPYMTYQASVEEAVKNASRYMIEADMDCVKMEGGMEIVPVIEACTKAAIPVIGHTGLTPQSAIMLGGYKTQARSAEMALKLIEVVKAFEKAGCIAVVVEAVPSEVAKIIYENTSIPVLGSGCGPYSDSPMINWYDLLGFFTRNPKFAKKYANIREEILKGATAFVEECHNGAYPAPEHSYKMLAGEEEKLLQMLRSVYKELHADHETGAADNK</sequence>